<dbReference type="GO" id="GO:0016874">
    <property type="term" value="F:ligase activity"/>
    <property type="evidence" value="ECO:0007669"/>
    <property type="project" value="UniProtKB-KW"/>
</dbReference>
<dbReference type="GO" id="GO:0019941">
    <property type="term" value="P:modification-dependent protein catabolic process"/>
    <property type="evidence" value="ECO:0007669"/>
    <property type="project" value="InterPro"/>
</dbReference>
<keyword evidence="1" id="KW-0436">Ligase</keyword>
<reference evidence="1" key="1">
    <citation type="submission" date="2020-06" db="EMBL/GenBank/DDBJ databases">
        <title>Unique genomic features of the anaerobic methanotrophic archaea.</title>
        <authorList>
            <person name="Chadwick G.L."/>
            <person name="Skennerton C.T."/>
            <person name="Laso-Perez R."/>
            <person name="Leu A.O."/>
            <person name="Speth D.R."/>
            <person name="Yu H."/>
            <person name="Morgan-Lang C."/>
            <person name="Hatzenpichler R."/>
            <person name="Goudeau D."/>
            <person name="Malmstrom R."/>
            <person name="Brazelton W.J."/>
            <person name="Woyke T."/>
            <person name="Hallam S.J."/>
            <person name="Tyson G.W."/>
            <person name="Wegener G."/>
            <person name="Boetius A."/>
            <person name="Orphan V."/>
        </authorList>
    </citation>
    <scope>NUCLEOTIDE SEQUENCE</scope>
</reference>
<dbReference type="PANTHER" id="PTHR42307">
    <property type="entry name" value="PUP DEAMIDASE/DEPUPYLASE"/>
    <property type="match status" value="1"/>
</dbReference>
<dbReference type="AlphaFoldDB" id="A0A7G9ZBW4"/>
<dbReference type="InterPro" id="IPR004347">
    <property type="entry name" value="Pup_ligase/deamidase"/>
</dbReference>
<dbReference type="GO" id="GO:0005524">
    <property type="term" value="F:ATP binding"/>
    <property type="evidence" value="ECO:0007669"/>
    <property type="project" value="TreeGrafter"/>
</dbReference>
<dbReference type="GO" id="GO:0070490">
    <property type="term" value="P:protein pupylation"/>
    <property type="evidence" value="ECO:0007669"/>
    <property type="project" value="TreeGrafter"/>
</dbReference>
<organism evidence="1">
    <name type="scientific">Candidatus Methanophaga sp. ANME-1 ERB7</name>
    <dbReference type="NCBI Taxonomy" id="2759913"/>
    <lineage>
        <taxon>Archaea</taxon>
        <taxon>Methanobacteriati</taxon>
        <taxon>Methanobacteriota</taxon>
        <taxon>Stenosarchaea group</taxon>
        <taxon>Methanomicrobia</taxon>
        <taxon>Candidatus Methanophagales</taxon>
        <taxon>Candidatus Methanophagaceae</taxon>
        <taxon>Candidatus Methanophaga</taxon>
    </lineage>
</organism>
<sequence>MKGAGTENKIRGIEQEYPVSAKSGLNPSLLVNAAIQGIKRGKFSRDVKWDVVMEITQEVHESRILSSYGENGSRIYNDLGHLEIATPSYNNPFDAVAYDKASEIYAYVGSREASLALKKEVHIHKNNVANFFSSLGGWKEKGKKRRIKTNTYATHGNIITKREACKDWSRVEKALIPWIITRILFTGSGDVVSGDTISKGSVKFVISPRAMFVVHKSSLSTTRERGILNTRDQPHAAHRYWRLHDIHYEALRSEYAIFLRDIIQAQVICAFESGFLDNAPEIEDPVRAFKKLSLDTQECKWQLKLKSGEVTDAVSILQFYFGAIEQMHEFSGVEPGKWDELGLKGFKELLDDLEARHMEKYVDGIDWVTKLALLVNYEPKSASEGISICNQYALLDESVLEDIEGKKGSSACLFNPADSMAFAKSKLPHVNWSSFPDRVRYALSNAPEQTRDFFKAEVLKRYSSQVSSVSWSTLVLDEAKITLDEPFMLNKEELEVGGEIGEIISAAKKLYPEKVETFQSKTVS</sequence>
<dbReference type="EMBL" id="MT631700">
    <property type="protein sequence ID" value="QNO57748.1"/>
    <property type="molecule type" value="Genomic_DNA"/>
</dbReference>
<proteinExistence type="predicted"/>
<name>A0A7G9ZBW4_9EURY</name>
<dbReference type="Pfam" id="PF03136">
    <property type="entry name" value="Pup_ligase"/>
    <property type="match status" value="1"/>
</dbReference>
<evidence type="ECO:0000313" key="1">
    <source>
        <dbReference type="EMBL" id="QNO57748.1"/>
    </source>
</evidence>
<dbReference type="EC" id="6.3.1.19" evidence="1"/>
<accession>A0A7G9ZBW4</accession>
<gene>
    <name evidence="1" type="primary">pafA</name>
    <name evidence="1" type="ORF">GBAFDLPJ_00042</name>
</gene>
<dbReference type="GO" id="GO:0010498">
    <property type="term" value="P:proteasomal protein catabolic process"/>
    <property type="evidence" value="ECO:0007669"/>
    <property type="project" value="InterPro"/>
</dbReference>
<protein>
    <submittedName>
        <fullName evidence="1">Pup--protein ligase</fullName>
        <ecNumber evidence="1">6.3.1.19</ecNumber>
    </submittedName>
</protein>
<dbReference type="PANTHER" id="PTHR42307:SF2">
    <property type="entry name" value="PUP DEAMIDASE_DEPUPYLASE"/>
    <property type="match status" value="1"/>
</dbReference>